<dbReference type="PROSITE" id="PS51450">
    <property type="entry name" value="LRR"/>
    <property type="match status" value="2"/>
</dbReference>
<dbReference type="SUPFAM" id="SSF52058">
    <property type="entry name" value="L domain-like"/>
    <property type="match status" value="1"/>
</dbReference>
<dbReference type="EnsemblPlants" id="Kaladp0024s0071.1.v1.1">
    <property type="protein sequence ID" value="Kaladp0024s0071.1.v1.1"/>
    <property type="gene ID" value="Kaladp0024s0071.v1.1"/>
</dbReference>
<dbReference type="Gene3D" id="3.80.10.10">
    <property type="entry name" value="Ribonuclease Inhibitor"/>
    <property type="match status" value="2"/>
</dbReference>
<reference evidence="6" key="1">
    <citation type="submission" date="2021-01" db="UniProtKB">
        <authorList>
            <consortium name="EnsemblPlants"/>
        </authorList>
    </citation>
    <scope>IDENTIFICATION</scope>
</reference>
<name>A0A7N0T516_KALFE</name>
<feature type="compositionally biased region" description="Basic and acidic residues" evidence="5">
    <location>
        <begin position="31"/>
        <end position="42"/>
    </location>
</feature>
<proteinExistence type="inferred from homology"/>
<organism evidence="6 7">
    <name type="scientific">Kalanchoe fedtschenkoi</name>
    <name type="common">Lavender scallops</name>
    <name type="synonym">South American air plant</name>
    <dbReference type="NCBI Taxonomy" id="63787"/>
    <lineage>
        <taxon>Eukaryota</taxon>
        <taxon>Viridiplantae</taxon>
        <taxon>Streptophyta</taxon>
        <taxon>Embryophyta</taxon>
        <taxon>Tracheophyta</taxon>
        <taxon>Spermatophyta</taxon>
        <taxon>Magnoliopsida</taxon>
        <taxon>eudicotyledons</taxon>
        <taxon>Gunneridae</taxon>
        <taxon>Pentapetalae</taxon>
        <taxon>Saxifragales</taxon>
        <taxon>Crassulaceae</taxon>
        <taxon>Kalanchoe</taxon>
    </lineage>
</organism>
<evidence type="ECO:0000313" key="7">
    <source>
        <dbReference type="Proteomes" id="UP000594263"/>
    </source>
</evidence>
<evidence type="ECO:0000256" key="4">
    <source>
        <dbReference type="ARBA" id="ARBA00037519"/>
    </source>
</evidence>
<sequence length="501" mass="55927">MEPDPNEFPILAYVMSNLHDDLAPSATDADDQLHERRPRDGESAIVAKMPHLADPGMLRAMAEAVSGVAQTRSVLETLGPRPGPEEVGRARERAAEIESRLSRALGELVTAPRPEGVERLRWRAMVAERESEIRKAAEEEKRKVNTVVQVDEMFGEYERMVGAAEERLRMIYEGGEAAAAEEGLREEVVGILKESRVLERVELRGRRLRYLPEAFGMIRGLVVMDLSNNLLQMIPDSIGGLENLEELKLSSNLLESLPDSIGLLLKLKIFDVSANKLTELPGSIGRCKSLIELDVSFNNLKCLPANIGDNLVHVTKLSVQLNKLRSLPASICEMRSLRALDAHFNELRGLPLAIGQLHHLETLNLSSNFTDLTELPDSIGDLFNLKDLDLSNNQILTLPDTFGRLHNLRKLNLDQNPLEVPPQDVISKGVEAVKTFMGKRWLDILAEEERRSMVEMQEQTQTGWLTRSTSWLNQVAAGVSESVSGYLSPRSPRDTYLDQQL</sequence>
<keyword evidence="2" id="KW-0677">Repeat</keyword>
<dbReference type="SMART" id="SM00369">
    <property type="entry name" value="LRR_TYP"/>
    <property type="match status" value="8"/>
</dbReference>
<dbReference type="InterPro" id="IPR032675">
    <property type="entry name" value="LRR_dom_sf"/>
</dbReference>
<dbReference type="GO" id="GO:0005737">
    <property type="term" value="C:cytoplasm"/>
    <property type="evidence" value="ECO:0007669"/>
    <property type="project" value="TreeGrafter"/>
</dbReference>
<dbReference type="PANTHER" id="PTHR48051:SF54">
    <property type="entry name" value="LEUCINE-RICH REPEAT-CONTAINING PROTEIN"/>
    <property type="match status" value="1"/>
</dbReference>
<evidence type="ECO:0000256" key="1">
    <source>
        <dbReference type="ARBA" id="ARBA00022614"/>
    </source>
</evidence>
<feature type="region of interest" description="Disordered" evidence="5">
    <location>
        <begin position="22"/>
        <end position="44"/>
    </location>
</feature>
<dbReference type="OMA" id="AWCESIL"/>
<dbReference type="InterPro" id="IPR003591">
    <property type="entry name" value="Leu-rich_rpt_typical-subtyp"/>
</dbReference>
<dbReference type="PANTHER" id="PTHR48051">
    <property type="match status" value="1"/>
</dbReference>
<accession>A0A7N0T516</accession>
<dbReference type="Pfam" id="PF13855">
    <property type="entry name" value="LRR_8"/>
    <property type="match status" value="2"/>
</dbReference>
<evidence type="ECO:0000256" key="3">
    <source>
        <dbReference type="ARBA" id="ARBA00023786"/>
    </source>
</evidence>
<dbReference type="FunFam" id="3.80.10.10:FF:000405">
    <property type="entry name" value="Plant intracellular Ras-group-related LRR protein 4"/>
    <property type="match status" value="1"/>
</dbReference>
<keyword evidence="1" id="KW-0433">Leucine-rich repeat</keyword>
<evidence type="ECO:0000313" key="6">
    <source>
        <dbReference type="EnsemblPlants" id="Kaladp0024s0071.1.v1.1"/>
    </source>
</evidence>
<comment type="similarity">
    <text evidence="3">Belongs to the SHOC2 family.</text>
</comment>
<dbReference type="Pfam" id="PF00560">
    <property type="entry name" value="LRR_1"/>
    <property type="match status" value="1"/>
</dbReference>
<dbReference type="InterPro" id="IPR001611">
    <property type="entry name" value="Leu-rich_rpt"/>
</dbReference>
<comment type="function">
    <text evidence="4">Leucine-rich repeat protein that likely mediates protein interactions, possibly in the context of signal transduction.</text>
</comment>
<dbReference type="InterPro" id="IPR050216">
    <property type="entry name" value="LRR_domain-containing"/>
</dbReference>
<protein>
    <submittedName>
        <fullName evidence="6">Uncharacterized protein</fullName>
    </submittedName>
</protein>
<dbReference type="AlphaFoldDB" id="A0A7N0T516"/>
<dbReference type="Proteomes" id="UP000594263">
    <property type="component" value="Unplaced"/>
</dbReference>
<evidence type="ECO:0000256" key="5">
    <source>
        <dbReference type="SAM" id="MobiDB-lite"/>
    </source>
</evidence>
<dbReference type="Gramene" id="Kaladp0024s0071.1.v1.1">
    <property type="protein sequence ID" value="Kaladp0024s0071.1.v1.1"/>
    <property type="gene ID" value="Kaladp0024s0071.v1.1"/>
</dbReference>
<dbReference type="SMART" id="SM00364">
    <property type="entry name" value="LRR_BAC"/>
    <property type="match status" value="7"/>
</dbReference>
<evidence type="ECO:0000256" key="2">
    <source>
        <dbReference type="ARBA" id="ARBA00022737"/>
    </source>
</evidence>
<keyword evidence="7" id="KW-1185">Reference proteome</keyword>